<keyword evidence="3" id="KW-0804">Transcription</keyword>
<dbReference type="PROSITE" id="PS50995">
    <property type="entry name" value="HTH_MARR_2"/>
    <property type="match status" value="1"/>
</dbReference>
<dbReference type="RefSeq" id="WP_096817042.1">
    <property type="nucleotide sequence ID" value="NZ_JXJU01000002.1"/>
</dbReference>
<dbReference type="Pfam" id="PF12802">
    <property type="entry name" value="MarR_2"/>
    <property type="match status" value="1"/>
</dbReference>
<dbReference type="Gene3D" id="1.10.10.10">
    <property type="entry name" value="Winged helix-like DNA-binding domain superfamily/Winged helix DNA-binding domain"/>
    <property type="match status" value="1"/>
</dbReference>
<comment type="caution">
    <text evidence="5">The sequence shown here is derived from an EMBL/GenBank/DDBJ whole genome shotgun (WGS) entry which is preliminary data.</text>
</comment>
<evidence type="ECO:0000259" key="4">
    <source>
        <dbReference type="PROSITE" id="PS50995"/>
    </source>
</evidence>
<dbReference type="EMBL" id="JXJU01000002">
    <property type="protein sequence ID" value="PCS00894.1"/>
    <property type="molecule type" value="Genomic_DNA"/>
</dbReference>
<accession>A0A2A5RNH7</accession>
<evidence type="ECO:0000313" key="6">
    <source>
        <dbReference type="Proteomes" id="UP000218181"/>
    </source>
</evidence>
<gene>
    <name evidence="5" type="ORF">RT41_GL000684</name>
</gene>
<dbReference type="GO" id="GO:0003700">
    <property type="term" value="F:DNA-binding transcription factor activity"/>
    <property type="evidence" value="ECO:0007669"/>
    <property type="project" value="InterPro"/>
</dbReference>
<dbReference type="PANTHER" id="PTHR42756">
    <property type="entry name" value="TRANSCRIPTIONAL REGULATOR, MARR"/>
    <property type="match status" value="1"/>
</dbReference>
<evidence type="ECO:0000256" key="1">
    <source>
        <dbReference type="ARBA" id="ARBA00023015"/>
    </source>
</evidence>
<dbReference type="SUPFAM" id="SSF46785">
    <property type="entry name" value="Winged helix' DNA-binding domain"/>
    <property type="match status" value="1"/>
</dbReference>
<dbReference type="OrthoDB" id="3237509at2"/>
<dbReference type="Proteomes" id="UP000218181">
    <property type="component" value="Unassembled WGS sequence"/>
</dbReference>
<keyword evidence="1" id="KW-0805">Transcription regulation</keyword>
<protein>
    <recommendedName>
        <fullName evidence="4">HTH marR-type domain-containing protein</fullName>
    </recommendedName>
</protein>
<sequence length="156" mass="17757">MDYNQLAETFILAAKNPSKSRVVRRFNTYSHGEHQVIFYLFKNTGKPIVPSDIARYTTTSTARIATILNNLEDKKMITREISREDRRKILVGITDKGKKYAENAQSEFVGHIASILQAMGEEKAIPFVENFKLFLELGAELGEQIEVQDDTDESKN</sequence>
<keyword evidence="6" id="KW-1185">Reference proteome</keyword>
<reference evidence="5 6" key="1">
    <citation type="submission" date="2014-12" db="EMBL/GenBank/DDBJ databases">
        <title>Draft genome sequences of 10 type strains of Lactococcus.</title>
        <authorList>
            <person name="Sun Z."/>
            <person name="Zhong Z."/>
            <person name="Liu W."/>
            <person name="Zhang W."/>
            <person name="Zhang H."/>
        </authorList>
    </citation>
    <scope>NUCLEOTIDE SEQUENCE [LARGE SCALE GENOMIC DNA]</scope>
    <source>
        <strain evidence="5 6">JCM 16395</strain>
    </source>
</reference>
<keyword evidence="2" id="KW-0238">DNA-binding</keyword>
<dbReference type="InterPro" id="IPR036390">
    <property type="entry name" value="WH_DNA-bd_sf"/>
</dbReference>
<dbReference type="GO" id="GO:0003677">
    <property type="term" value="F:DNA binding"/>
    <property type="evidence" value="ECO:0007669"/>
    <property type="project" value="UniProtKB-KW"/>
</dbReference>
<dbReference type="AlphaFoldDB" id="A0A2A5RNH7"/>
<dbReference type="SMART" id="SM00347">
    <property type="entry name" value="HTH_MARR"/>
    <property type="match status" value="1"/>
</dbReference>
<feature type="domain" description="HTH marR-type" evidence="4">
    <location>
        <begin position="3"/>
        <end position="143"/>
    </location>
</feature>
<dbReference type="InterPro" id="IPR000835">
    <property type="entry name" value="HTH_MarR-typ"/>
</dbReference>
<name>A0A2A5RNH7_9LACT</name>
<evidence type="ECO:0000256" key="2">
    <source>
        <dbReference type="ARBA" id="ARBA00023125"/>
    </source>
</evidence>
<dbReference type="InterPro" id="IPR036388">
    <property type="entry name" value="WH-like_DNA-bd_sf"/>
</dbReference>
<proteinExistence type="predicted"/>
<dbReference type="PANTHER" id="PTHR42756:SF1">
    <property type="entry name" value="TRANSCRIPTIONAL REPRESSOR OF EMRAB OPERON"/>
    <property type="match status" value="1"/>
</dbReference>
<organism evidence="5 6">
    <name type="scientific">Lactococcus fujiensis JCM 16395</name>
    <dbReference type="NCBI Taxonomy" id="1291764"/>
    <lineage>
        <taxon>Bacteria</taxon>
        <taxon>Bacillati</taxon>
        <taxon>Bacillota</taxon>
        <taxon>Bacilli</taxon>
        <taxon>Lactobacillales</taxon>
        <taxon>Streptococcaceae</taxon>
        <taxon>Lactococcus</taxon>
    </lineage>
</organism>
<evidence type="ECO:0000313" key="5">
    <source>
        <dbReference type="EMBL" id="PCS00894.1"/>
    </source>
</evidence>
<evidence type="ECO:0000256" key="3">
    <source>
        <dbReference type="ARBA" id="ARBA00023163"/>
    </source>
</evidence>
<dbReference type="STRING" id="1291764.GCA_001311235_01266"/>